<feature type="compositionally biased region" description="Low complexity" evidence="1">
    <location>
        <begin position="386"/>
        <end position="402"/>
    </location>
</feature>
<evidence type="ECO:0000256" key="1">
    <source>
        <dbReference type="SAM" id="MobiDB-lite"/>
    </source>
</evidence>
<name>A0A9W6F428_9CHLO</name>
<dbReference type="Proteomes" id="UP001165080">
    <property type="component" value="Unassembled WGS sequence"/>
</dbReference>
<feature type="compositionally biased region" description="Acidic residues" evidence="1">
    <location>
        <begin position="123"/>
        <end position="139"/>
    </location>
</feature>
<reference evidence="2 3" key="1">
    <citation type="journal article" date="2023" name="Commun. Biol.">
        <title>Reorganization of the ancestral sex-determining regions during the evolution of trioecy in Pleodorina starrii.</title>
        <authorList>
            <person name="Takahashi K."/>
            <person name="Suzuki S."/>
            <person name="Kawai-Toyooka H."/>
            <person name="Yamamoto K."/>
            <person name="Hamaji T."/>
            <person name="Ootsuki R."/>
            <person name="Yamaguchi H."/>
            <person name="Kawachi M."/>
            <person name="Higashiyama T."/>
            <person name="Nozaki H."/>
        </authorList>
    </citation>
    <scope>NUCLEOTIDE SEQUENCE [LARGE SCALE GENOMIC DNA]</scope>
    <source>
        <strain evidence="2 3">NIES-4479</strain>
    </source>
</reference>
<proteinExistence type="predicted"/>
<organism evidence="2 3">
    <name type="scientific">Pleodorina starrii</name>
    <dbReference type="NCBI Taxonomy" id="330485"/>
    <lineage>
        <taxon>Eukaryota</taxon>
        <taxon>Viridiplantae</taxon>
        <taxon>Chlorophyta</taxon>
        <taxon>core chlorophytes</taxon>
        <taxon>Chlorophyceae</taxon>
        <taxon>CS clade</taxon>
        <taxon>Chlamydomonadales</taxon>
        <taxon>Volvocaceae</taxon>
        <taxon>Pleodorina</taxon>
    </lineage>
</organism>
<feature type="region of interest" description="Disordered" evidence="1">
    <location>
        <begin position="99"/>
        <end position="268"/>
    </location>
</feature>
<sequence>MSAMSRNRDDGLSIAVWENSPWRSFIRFRDPVDTADGQAETAPLSRPIQDISQARHQESDDVREIFGRALDLARNKKSFASAASVTSTRKELVMRSEARMMAEDNRSWGVGARSKWGNRADESSDDLEDVEGDDDDEKDGDNAPQAEQVASACRPTESSPGPLSRNSSVRTLPPPSPHRRRGTATGSSGAEDADGSGATDWAASPLSPSSSRANTRLSLMATGSVELHQQTSLAMRTSPHGAPSDGSSTSPLGDTAAGSPGFGASGTSVARGRASKAVGAKLLHIQAAHGPVRQSLEAHASRKPLSPNAPPPPRRSSSFDEPRPGGARLAAASGVITGAASVPANDPTLAQLFRDRRSTTATGTSGGAAHGSTGIPHRGSGGGNSSVGSGAEQHQYQHQLHQQQLLGDLATQRSTLGGRSRRTTLLAGEQDLRPSGSEGSAGRGPPTPLLPSPSGRLPDPHGGRMHAAARPSKMATPPAAAAAGPAGDQRFSRASGSYSFNQLQLHQSLDARKHAPVSSVLSADFGRYGATLLESSGSLPSEGRGIMGRLKGFFSQQ</sequence>
<evidence type="ECO:0000313" key="2">
    <source>
        <dbReference type="EMBL" id="GLC54961.1"/>
    </source>
</evidence>
<dbReference type="EMBL" id="BRXU01000011">
    <property type="protein sequence ID" value="GLC54961.1"/>
    <property type="molecule type" value="Genomic_DNA"/>
</dbReference>
<feature type="compositionally biased region" description="Low complexity" evidence="1">
    <location>
        <begin position="184"/>
        <end position="211"/>
    </location>
</feature>
<comment type="caution">
    <text evidence="2">The sequence shown here is derived from an EMBL/GenBank/DDBJ whole genome shotgun (WGS) entry which is preliminary data.</text>
</comment>
<feature type="compositionally biased region" description="Low complexity" evidence="1">
    <location>
        <begin position="416"/>
        <end position="426"/>
    </location>
</feature>
<feature type="region of interest" description="Disordered" evidence="1">
    <location>
        <begin position="359"/>
        <end position="402"/>
    </location>
</feature>
<dbReference type="AlphaFoldDB" id="A0A9W6F428"/>
<dbReference type="OrthoDB" id="10405711at2759"/>
<gene>
    <name evidence="2" type="primary">PLEST006821</name>
    <name evidence="2" type="ORF">PLESTB_000925200</name>
</gene>
<evidence type="ECO:0000313" key="3">
    <source>
        <dbReference type="Proteomes" id="UP001165080"/>
    </source>
</evidence>
<feature type="compositionally biased region" description="Low complexity" evidence="1">
    <location>
        <begin position="475"/>
        <end position="487"/>
    </location>
</feature>
<keyword evidence="3" id="KW-1185">Reference proteome</keyword>
<feature type="region of interest" description="Disordered" evidence="1">
    <location>
        <begin position="36"/>
        <end position="60"/>
    </location>
</feature>
<feature type="region of interest" description="Disordered" evidence="1">
    <location>
        <begin position="292"/>
        <end position="327"/>
    </location>
</feature>
<protein>
    <submittedName>
        <fullName evidence="2">Uncharacterized protein</fullName>
    </submittedName>
</protein>
<feature type="region of interest" description="Disordered" evidence="1">
    <location>
        <begin position="416"/>
        <end position="493"/>
    </location>
</feature>
<accession>A0A9W6F428</accession>
<feature type="compositionally biased region" description="Polar residues" evidence="1">
    <location>
        <begin position="156"/>
        <end position="170"/>
    </location>
</feature>